<dbReference type="EMBL" id="BPLQ01014682">
    <property type="protein sequence ID" value="GIY82052.1"/>
    <property type="molecule type" value="Genomic_DNA"/>
</dbReference>
<keyword evidence="2" id="KW-1185">Reference proteome</keyword>
<sequence length="117" mass="13078">MACMSSAPSNKGHAVLVMTKTTKRRTYFLLICFLHEVMHEKAPLSALPSSILLYLQSLPLAKELCISAVLSFAWRPTRHQKTFALMMINGIKDSGSKFLIYLAIKLHSAFLPRSLLA</sequence>
<dbReference type="Proteomes" id="UP001054837">
    <property type="component" value="Unassembled WGS sequence"/>
</dbReference>
<accession>A0AAV4WHB8</accession>
<evidence type="ECO:0000313" key="1">
    <source>
        <dbReference type="EMBL" id="GIY82052.1"/>
    </source>
</evidence>
<reference evidence="1 2" key="1">
    <citation type="submission" date="2021-06" db="EMBL/GenBank/DDBJ databases">
        <title>Caerostris darwini draft genome.</title>
        <authorList>
            <person name="Kono N."/>
            <person name="Arakawa K."/>
        </authorList>
    </citation>
    <scope>NUCLEOTIDE SEQUENCE [LARGE SCALE GENOMIC DNA]</scope>
</reference>
<gene>
    <name evidence="1" type="ORF">CDAR_584571</name>
</gene>
<dbReference type="AlphaFoldDB" id="A0AAV4WHB8"/>
<protein>
    <submittedName>
        <fullName evidence="1">Uncharacterized protein</fullName>
    </submittedName>
</protein>
<name>A0AAV4WHB8_9ARAC</name>
<comment type="caution">
    <text evidence="1">The sequence shown here is derived from an EMBL/GenBank/DDBJ whole genome shotgun (WGS) entry which is preliminary data.</text>
</comment>
<evidence type="ECO:0000313" key="2">
    <source>
        <dbReference type="Proteomes" id="UP001054837"/>
    </source>
</evidence>
<organism evidence="1 2">
    <name type="scientific">Caerostris darwini</name>
    <dbReference type="NCBI Taxonomy" id="1538125"/>
    <lineage>
        <taxon>Eukaryota</taxon>
        <taxon>Metazoa</taxon>
        <taxon>Ecdysozoa</taxon>
        <taxon>Arthropoda</taxon>
        <taxon>Chelicerata</taxon>
        <taxon>Arachnida</taxon>
        <taxon>Araneae</taxon>
        <taxon>Araneomorphae</taxon>
        <taxon>Entelegynae</taxon>
        <taxon>Araneoidea</taxon>
        <taxon>Araneidae</taxon>
        <taxon>Caerostris</taxon>
    </lineage>
</organism>
<proteinExistence type="predicted"/>